<proteinExistence type="predicted"/>
<evidence type="ECO:0000313" key="1">
    <source>
        <dbReference type="EMBL" id="EKF59398.1"/>
    </source>
</evidence>
<accession>K2PEQ3</accession>
<keyword evidence="2" id="KW-1185">Reference proteome</keyword>
<evidence type="ECO:0000313" key="2">
    <source>
        <dbReference type="Proteomes" id="UP000007123"/>
    </source>
</evidence>
<dbReference type="Proteomes" id="UP000007123">
    <property type="component" value="Unassembled WGS sequence"/>
</dbReference>
<name>K2PEQ3_9HYPH</name>
<comment type="caution">
    <text evidence="1">The sequence shown here is derived from an EMBL/GenBank/DDBJ whole genome shotgun (WGS) entry which is preliminary data.</text>
</comment>
<dbReference type="RefSeq" id="WP_006726267.1">
    <property type="nucleotide sequence ID" value="NZ_ALJF01000009.1"/>
</dbReference>
<dbReference type="OrthoDB" id="9892741at2"/>
<reference evidence="1 2" key="1">
    <citation type="journal article" date="2012" name="J. Bacteriol.">
        <title>Draft Genome Sequence of Agrobacterium albertimagni Strain AOL15.</title>
        <authorList>
            <person name="Trimble W.L."/>
            <person name="Phung le T."/>
            <person name="Meyer F."/>
            <person name="Gilbert J.A."/>
            <person name="Silver S."/>
        </authorList>
    </citation>
    <scope>NUCLEOTIDE SEQUENCE [LARGE SCALE GENOMIC DNA]</scope>
    <source>
        <strain evidence="1 2">AOL15</strain>
    </source>
</reference>
<dbReference type="STRING" id="1156935.QWE_11386"/>
<dbReference type="EMBL" id="ALJF01000009">
    <property type="protein sequence ID" value="EKF59398.1"/>
    <property type="molecule type" value="Genomic_DNA"/>
</dbReference>
<gene>
    <name evidence="1" type="ORF">QWE_11386</name>
</gene>
<dbReference type="PATRIC" id="fig|1156935.5.peg.2299"/>
<sequence length="94" mass="10387">MRKMRKFSDIPTADFPMNDKTYYRLRAEIGSISAGFSNLGTSDGAEVANKMEAVFGALDDAWQTIRRIEAREERAMAGSVNYSPGGCIESEISQ</sequence>
<protein>
    <submittedName>
        <fullName evidence="1">Uncharacterized protein</fullName>
    </submittedName>
</protein>
<dbReference type="AlphaFoldDB" id="K2PEQ3"/>
<organism evidence="1 2">
    <name type="scientific">Agrobacterium albertimagni AOL15</name>
    <dbReference type="NCBI Taxonomy" id="1156935"/>
    <lineage>
        <taxon>Bacteria</taxon>
        <taxon>Pseudomonadati</taxon>
        <taxon>Pseudomonadota</taxon>
        <taxon>Alphaproteobacteria</taxon>
        <taxon>Hyphomicrobiales</taxon>
        <taxon>Rhizobiaceae</taxon>
        <taxon>Rhizobium/Agrobacterium group</taxon>
        <taxon>Agrobacterium</taxon>
    </lineage>
</organism>